<dbReference type="GO" id="GO:0005886">
    <property type="term" value="C:plasma membrane"/>
    <property type="evidence" value="ECO:0007669"/>
    <property type="project" value="UniProtKB-SubCell"/>
</dbReference>
<comment type="subunit">
    <text evidence="7">The complex comprises the extracytoplasmic solute receptor protein and the two transmembrane proteins.</text>
</comment>
<gene>
    <name evidence="9" type="ORF">SAMN04488036_10539</name>
</gene>
<accession>A0A1I4EWL6</accession>
<evidence type="ECO:0000256" key="3">
    <source>
        <dbReference type="ARBA" id="ARBA00022475"/>
    </source>
</evidence>
<feature type="domain" description="Tripartite ATP-independent periplasmic transporters DctQ component" evidence="8">
    <location>
        <begin position="27"/>
        <end position="159"/>
    </location>
</feature>
<name>A0A1I4EWL6_9RHOB</name>
<dbReference type="GO" id="GO:0022857">
    <property type="term" value="F:transmembrane transporter activity"/>
    <property type="evidence" value="ECO:0007669"/>
    <property type="project" value="UniProtKB-UniRule"/>
</dbReference>
<dbReference type="STRING" id="1280847.SAMN04488036_10539"/>
<dbReference type="EMBL" id="FOSZ01000005">
    <property type="protein sequence ID" value="SFL10092.1"/>
    <property type="molecule type" value="Genomic_DNA"/>
</dbReference>
<comment type="function">
    <text evidence="7">Part of the tripartite ATP-independent periplasmic (TRAP) transport system.</text>
</comment>
<keyword evidence="5 7" id="KW-1133">Transmembrane helix</keyword>
<feature type="transmembrane region" description="Helical" evidence="7">
    <location>
        <begin position="134"/>
        <end position="157"/>
    </location>
</feature>
<evidence type="ECO:0000313" key="9">
    <source>
        <dbReference type="EMBL" id="SFL10092.1"/>
    </source>
</evidence>
<feature type="transmembrane region" description="Helical" evidence="7">
    <location>
        <begin position="12"/>
        <end position="34"/>
    </location>
</feature>
<comment type="subcellular location">
    <subcellularLocation>
        <location evidence="7">Cell inner membrane</location>
        <topology evidence="7">Multi-pass membrane protein</topology>
    </subcellularLocation>
    <subcellularLocation>
        <location evidence="1">Cell membrane</location>
        <topology evidence="1">Multi-pass membrane protein</topology>
    </subcellularLocation>
</comment>
<dbReference type="RefSeq" id="WP_244503615.1">
    <property type="nucleotide sequence ID" value="NZ_FOSZ01000005.1"/>
</dbReference>
<keyword evidence="7" id="KW-0997">Cell inner membrane</keyword>
<evidence type="ECO:0000313" key="10">
    <source>
        <dbReference type="Proteomes" id="UP000198851"/>
    </source>
</evidence>
<protein>
    <recommendedName>
        <fullName evidence="7">TRAP transporter small permease protein</fullName>
    </recommendedName>
</protein>
<keyword evidence="6 7" id="KW-0472">Membrane</keyword>
<organism evidence="9 10">
    <name type="scientific">Shimia haliotis</name>
    <dbReference type="NCBI Taxonomy" id="1280847"/>
    <lineage>
        <taxon>Bacteria</taxon>
        <taxon>Pseudomonadati</taxon>
        <taxon>Pseudomonadota</taxon>
        <taxon>Alphaproteobacteria</taxon>
        <taxon>Rhodobacterales</taxon>
        <taxon>Roseobacteraceae</taxon>
    </lineage>
</organism>
<comment type="similarity">
    <text evidence="7">Belongs to the TRAP transporter small permease family.</text>
</comment>
<keyword evidence="2 7" id="KW-0813">Transport</keyword>
<dbReference type="AlphaFoldDB" id="A0A1I4EWL6"/>
<dbReference type="Pfam" id="PF04290">
    <property type="entry name" value="DctQ"/>
    <property type="match status" value="1"/>
</dbReference>
<dbReference type="Proteomes" id="UP000198851">
    <property type="component" value="Unassembled WGS sequence"/>
</dbReference>
<evidence type="ECO:0000256" key="6">
    <source>
        <dbReference type="ARBA" id="ARBA00023136"/>
    </source>
</evidence>
<keyword evidence="3" id="KW-1003">Cell membrane</keyword>
<keyword evidence="4 7" id="KW-0812">Transmembrane</keyword>
<feature type="transmembrane region" description="Helical" evidence="7">
    <location>
        <begin position="93"/>
        <end position="114"/>
    </location>
</feature>
<keyword evidence="10" id="KW-1185">Reference proteome</keyword>
<sequence>MYRFLDKAVGWLARAVAMAGGVVLIGLVIMVTVSITGRWLIPFGLKPVPGDVELLEMGMAFAIFAFLPYCQYVRGHARVDLFQPSFGRIGNNLLDLIADIGMAFAAVVICWRLWLGMLDKKSYYETTFILQIDIWQAYAAAMVGAVAFVIVSLFCVLRSLKALPGGGA</sequence>
<evidence type="ECO:0000256" key="1">
    <source>
        <dbReference type="ARBA" id="ARBA00004651"/>
    </source>
</evidence>
<evidence type="ECO:0000256" key="4">
    <source>
        <dbReference type="ARBA" id="ARBA00022692"/>
    </source>
</evidence>
<feature type="transmembrane region" description="Helical" evidence="7">
    <location>
        <begin position="54"/>
        <end position="72"/>
    </location>
</feature>
<evidence type="ECO:0000256" key="2">
    <source>
        <dbReference type="ARBA" id="ARBA00022448"/>
    </source>
</evidence>
<reference evidence="10" key="1">
    <citation type="submission" date="2016-10" db="EMBL/GenBank/DDBJ databases">
        <authorList>
            <person name="Varghese N."/>
            <person name="Submissions S."/>
        </authorList>
    </citation>
    <scope>NUCLEOTIDE SEQUENCE [LARGE SCALE GENOMIC DNA]</scope>
    <source>
        <strain evidence="10">DSM 28453</strain>
    </source>
</reference>
<dbReference type="InterPro" id="IPR055348">
    <property type="entry name" value="DctQ"/>
</dbReference>
<evidence type="ECO:0000259" key="8">
    <source>
        <dbReference type="Pfam" id="PF04290"/>
    </source>
</evidence>
<evidence type="ECO:0000256" key="7">
    <source>
        <dbReference type="RuleBase" id="RU369079"/>
    </source>
</evidence>
<proteinExistence type="inferred from homology"/>
<evidence type="ECO:0000256" key="5">
    <source>
        <dbReference type="ARBA" id="ARBA00022989"/>
    </source>
</evidence>